<dbReference type="Proteomes" id="UP000001744">
    <property type="component" value="Unassembled WGS sequence"/>
</dbReference>
<dbReference type="SUPFAM" id="SSF48150">
    <property type="entry name" value="DNA-glycosylase"/>
    <property type="match status" value="1"/>
</dbReference>
<dbReference type="OrthoDB" id="415889at2759"/>
<dbReference type="GeneID" id="7049961"/>
<keyword evidence="3" id="KW-0234">DNA repair</keyword>
<keyword evidence="7" id="KW-1185">Reference proteome</keyword>
<dbReference type="JaponicusDB" id="SJAG_01971">
    <property type="gene designation" value="mag1"/>
</dbReference>
<name>B6JZD7_SCHJY</name>
<dbReference type="Pfam" id="PF00730">
    <property type="entry name" value="HhH-GPD"/>
    <property type="match status" value="1"/>
</dbReference>
<evidence type="ECO:0000256" key="1">
    <source>
        <dbReference type="ARBA" id="ARBA00010817"/>
    </source>
</evidence>
<dbReference type="InterPro" id="IPR011257">
    <property type="entry name" value="DNA_glycosylase"/>
</dbReference>
<dbReference type="RefSeq" id="XP_002173198.1">
    <property type="nucleotide sequence ID" value="XM_002173162.2"/>
</dbReference>
<evidence type="ECO:0000256" key="3">
    <source>
        <dbReference type="ARBA" id="ARBA00023204"/>
    </source>
</evidence>
<dbReference type="STRING" id="402676.B6JZD7"/>
<dbReference type="Gene3D" id="1.10.1670.40">
    <property type="match status" value="1"/>
</dbReference>
<dbReference type="eggNOG" id="KOG1918">
    <property type="taxonomic scope" value="Eukaryota"/>
</dbReference>
<dbReference type="InterPro" id="IPR051912">
    <property type="entry name" value="Alkylbase_DNA_Glycosylase/TA"/>
</dbReference>
<evidence type="ECO:0000313" key="5">
    <source>
        <dbReference type="EMBL" id="EEB06905.1"/>
    </source>
</evidence>
<dbReference type="GO" id="GO:0006285">
    <property type="term" value="P:base-excision repair, AP site formation"/>
    <property type="evidence" value="ECO:0000318"/>
    <property type="project" value="GO_Central"/>
</dbReference>
<dbReference type="OMA" id="IVCGQQL"/>
<dbReference type="GO" id="GO:0052820">
    <property type="term" value="F:DNA-1,N6-ethenoadenine N-glycosylase activity"/>
    <property type="evidence" value="ECO:0007669"/>
    <property type="project" value="EnsemblFungi"/>
</dbReference>
<dbReference type="InterPro" id="IPR003265">
    <property type="entry name" value="HhH-GPD_domain"/>
</dbReference>
<comment type="similarity">
    <text evidence="1">Belongs to the alkylbase DNA glycosidase AlkA family.</text>
</comment>
<protein>
    <submittedName>
        <fullName evidence="5">DNA-3-methyladenine glycosylase Mag1</fullName>
    </submittedName>
</protein>
<dbReference type="CDD" id="cd00056">
    <property type="entry name" value="ENDO3c"/>
    <property type="match status" value="1"/>
</dbReference>
<gene>
    <name evidence="6" type="primary">mag1</name>
    <name evidence="5" type="ORF">SJAG_01971</name>
</gene>
<evidence type="ECO:0000313" key="7">
    <source>
        <dbReference type="Proteomes" id="UP000001744"/>
    </source>
</evidence>
<proteinExistence type="inferred from homology"/>
<dbReference type="GO" id="GO:0008725">
    <property type="term" value="F:DNA-3-methyladenine glycosylase activity"/>
    <property type="evidence" value="ECO:0000318"/>
    <property type="project" value="GO_Central"/>
</dbReference>
<dbReference type="HOGENOM" id="CLU_000445_72_5_1"/>
<keyword evidence="2" id="KW-0227">DNA damage</keyword>
<dbReference type="GO" id="GO:0005634">
    <property type="term" value="C:nucleus"/>
    <property type="evidence" value="ECO:0000318"/>
    <property type="project" value="GO_Central"/>
</dbReference>
<reference evidence="5 7" key="1">
    <citation type="journal article" date="2011" name="Science">
        <title>Comparative functional genomics of the fission yeasts.</title>
        <authorList>
            <person name="Rhind N."/>
            <person name="Chen Z."/>
            <person name="Yassour M."/>
            <person name="Thompson D.A."/>
            <person name="Haas B.J."/>
            <person name="Habib N."/>
            <person name="Wapinski I."/>
            <person name="Roy S."/>
            <person name="Lin M.F."/>
            <person name="Heiman D.I."/>
            <person name="Young S.K."/>
            <person name="Furuya K."/>
            <person name="Guo Y."/>
            <person name="Pidoux A."/>
            <person name="Chen H.M."/>
            <person name="Robbertse B."/>
            <person name="Goldberg J.M."/>
            <person name="Aoki K."/>
            <person name="Bayne E.H."/>
            <person name="Berlin A.M."/>
            <person name="Desjardins C.A."/>
            <person name="Dobbs E."/>
            <person name="Dukaj L."/>
            <person name="Fan L."/>
            <person name="FitzGerald M.G."/>
            <person name="French C."/>
            <person name="Gujja S."/>
            <person name="Hansen K."/>
            <person name="Keifenheim D."/>
            <person name="Levin J.Z."/>
            <person name="Mosher R.A."/>
            <person name="Mueller C.A."/>
            <person name="Pfiffner J."/>
            <person name="Priest M."/>
            <person name="Russ C."/>
            <person name="Smialowska A."/>
            <person name="Swoboda P."/>
            <person name="Sykes S.M."/>
            <person name="Vaughn M."/>
            <person name="Vengrova S."/>
            <person name="Yoder R."/>
            <person name="Zeng Q."/>
            <person name="Allshire R."/>
            <person name="Baulcombe D."/>
            <person name="Birren B.W."/>
            <person name="Brown W."/>
            <person name="Ekwall K."/>
            <person name="Kellis M."/>
            <person name="Leatherwood J."/>
            <person name="Levin H."/>
            <person name="Margalit H."/>
            <person name="Martienssen R."/>
            <person name="Nieduszynski C.A."/>
            <person name="Spatafora J.W."/>
            <person name="Friedman N."/>
            <person name="Dalgaard J.Z."/>
            <person name="Baumann P."/>
            <person name="Niki H."/>
            <person name="Regev A."/>
            <person name="Nusbaum C."/>
        </authorList>
    </citation>
    <scope>NUCLEOTIDE SEQUENCE [LARGE SCALE GENOMIC DNA]</scope>
    <source>
        <strain evidence="7">yFS275 / FY16936</strain>
    </source>
</reference>
<dbReference type="GO" id="GO:0032131">
    <property type="term" value="F:alkylated DNA binding"/>
    <property type="evidence" value="ECO:0000318"/>
    <property type="project" value="GO_Central"/>
</dbReference>
<feature type="domain" description="HhH-GPD" evidence="4">
    <location>
        <begin position="97"/>
        <end position="254"/>
    </location>
</feature>
<dbReference type="PANTHER" id="PTHR43003:SF5">
    <property type="entry name" value="DNA-3-METHYLADENINE GLYCOSYLASE"/>
    <property type="match status" value="1"/>
</dbReference>
<dbReference type="GO" id="GO:0043916">
    <property type="term" value="F:DNA-7-methylguanine glycosylase activity"/>
    <property type="evidence" value="ECO:0000318"/>
    <property type="project" value="GO_Central"/>
</dbReference>
<sequence length="268" mass="30177">MNQNNQIKRPLDERTELSLNSKITDSVDVKTNVEITQDSPANITNPGQPTADQLAKAEEHLASIDEHWKRVVEAIGHTSFRVEKVRQPYEALIRAVAYQQLTTKAGKAIINRLVAKASATGGFPTPEEILALEQEQLKSCGFSRRKTDTIREIARGVETGLIPSLDAAHEMVNEELIERLSQIHGIGRWTAEMLLIFGMGRLDVLPAGDLKIRDGFRYLYAMDKLPSLRETNELGCACAPYRSIATWYLYRVTSLPDYIRLRKRSRSS</sequence>
<dbReference type="FunFam" id="1.10.340.30:FF:000004">
    <property type="entry name" value="DNA-3-methyladenine glycosylase II"/>
    <property type="match status" value="1"/>
</dbReference>
<evidence type="ECO:0000259" key="4">
    <source>
        <dbReference type="SMART" id="SM00478"/>
    </source>
</evidence>
<dbReference type="GO" id="GO:0006307">
    <property type="term" value="P:DNA alkylation repair"/>
    <property type="evidence" value="ECO:0000318"/>
    <property type="project" value="GO_Central"/>
</dbReference>
<dbReference type="Gene3D" id="1.10.340.30">
    <property type="entry name" value="Hypothetical protein, domain 2"/>
    <property type="match status" value="1"/>
</dbReference>
<organism evidence="5 7">
    <name type="scientific">Schizosaccharomyces japonicus (strain yFS275 / FY16936)</name>
    <name type="common">Fission yeast</name>
    <dbReference type="NCBI Taxonomy" id="402676"/>
    <lineage>
        <taxon>Eukaryota</taxon>
        <taxon>Fungi</taxon>
        <taxon>Dikarya</taxon>
        <taxon>Ascomycota</taxon>
        <taxon>Taphrinomycotina</taxon>
        <taxon>Schizosaccharomycetes</taxon>
        <taxon>Schizosaccharomycetales</taxon>
        <taxon>Schizosaccharomycetaceae</taxon>
        <taxon>Schizosaccharomyces</taxon>
    </lineage>
</organism>
<dbReference type="PANTHER" id="PTHR43003">
    <property type="entry name" value="DNA-3-METHYLADENINE GLYCOSYLASE"/>
    <property type="match status" value="1"/>
</dbReference>
<dbReference type="SMART" id="SM00478">
    <property type="entry name" value="ENDO3c"/>
    <property type="match status" value="1"/>
</dbReference>
<accession>B6JZD7</accession>
<evidence type="ECO:0000313" key="6">
    <source>
        <dbReference type="JaponicusDB" id="SJAG_01971"/>
    </source>
</evidence>
<dbReference type="VEuPathDB" id="FungiDB:SJAG_01971"/>
<dbReference type="AlphaFoldDB" id="B6JZD7"/>
<dbReference type="EMBL" id="KE651168">
    <property type="protein sequence ID" value="EEB06905.1"/>
    <property type="molecule type" value="Genomic_DNA"/>
</dbReference>
<evidence type="ECO:0000256" key="2">
    <source>
        <dbReference type="ARBA" id="ARBA00022763"/>
    </source>
</evidence>